<evidence type="ECO:0000313" key="1">
    <source>
        <dbReference type="EMBL" id="QRD03578.1"/>
    </source>
</evidence>
<sequence>MAFQSHVHRSTSARFVELSRVTTRHWRALCSVKNPLLYIVARCHVDLLPRVLFRVPCSW</sequence>
<organism evidence="1 2">
    <name type="scientific">Phaeosphaeria nodorum (strain SN15 / ATCC MYA-4574 / FGSC 10173)</name>
    <name type="common">Glume blotch fungus</name>
    <name type="synonym">Parastagonospora nodorum</name>
    <dbReference type="NCBI Taxonomy" id="321614"/>
    <lineage>
        <taxon>Eukaryota</taxon>
        <taxon>Fungi</taxon>
        <taxon>Dikarya</taxon>
        <taxon>Ascomycota</taxon>
        <taxon>Pezizomycotina</taxon>
        <taxon>Dothideomycetes</taxon>
        <taxon>Pleosporomycetidae</taxon>
        <taxon>Pleosporales</taxon>
        <taxon>Pleosporineae</taxon>
        <taxon>Phaeosphaeriaceae</taxon>
        <taxon>Parastagonospora</taxon>
    </lineage>
</organism>
<name>A0A7U2FE16_PHANO</name>
<dbReference type="VEuPathDB" id="FungiDB:JI435_419870"/>
<evidence type="ECO:0000313" key="2">
    <source>
        <dbReference type="Proteomes" id="UP000663193"/>
    </source>
</evidence>
<dbReference type="AlphaFoldDB" id="A0A7U2FE16"/>
<protein>
    <submittedName>
        <fullName evidence="1">Uncharacterized protein</fullName>
    </submittedName>
</protein>
<keyword evidence="2" id="KW-1185">Reference proteome</keyword>
<reference evidence="2" key="1">
    <citation type="journal article" date="2021" name="BMC Genomics">
        <title>Chromosome-level genome assembly and manually-curated proteome of model necrotroph Parastagonospora nodorum Sn15 reveals a genome-wide trove of candidate effector homologs, and redundancy of virulence-related functions within an accessory chromosome.</title>
        <authorList>
            <person name="Bertazzoni S."/>
            <person name="Jones D.A.B."/>
            <person name="Phan H.T."/>
            <person name="Tan K.-C."/>
            <person name="Hane J.K."/>
        </authorList>
    </citation>
    <scope>NUCLEOTIDE SEQUENCE [LARGE SCALE GENOMIC DNA]</scope>
    <source>
        <strain evidence="2">SN15 / ATCC MYA-4574 / FGSC 10173)</strain>
    </source>
</reference>
<dbReference type="Proteomes" id="UP000663193">
    <property type="component" value="Chromosome 15"/>
</dbReference>
<dbReference type="EMBL" id="CP069037">
    <property type="protein sequence ID" value="QRD03578.1"/>
    <property type="molecule type" value="Genomic_DNA"/>
</dbReference>
<accession>A0A7U2FE16</accession>
<gene>
    <name evidence="1" type="ORF">JI435_419870</name>
</gene>
<proteinExistence type="predicted"/>